<dbReference type="PANTHER" id="PTHR43415">
    <property type="entry name" value="SPERMIDINE N(1)-ACETYLTRANSFERASE"/>
    <property type="match status" value="1"/>
</dbReference>
<dbReference type="Proteomes" id="UP000239663">
    <property type="component" value="Unassembled WGS sequence"/>
</dbReference>
<name>A0A2S7N5D5_9BACI</name>
<proteinExistence type="predicted"/>
<protein>
    <submittedName>
        <fullName evidence="2">GNAT family N-acetyltransferase</fullName>
    </submittedName>
</protein>
<evidence type="ECO:0000313" key="3">
    <source>
        <dbReference type="Proteomes" id="UP000239663"/>
    </source>
</evidence>
<dbReference type="InterPro" id="IPR000182">
    <property type="entry name" value="GNAT_dom"/>
</dbReference>
<accession>A0A2S7N5D5</accession>
<comment type="caution">
    <text evidence="2">The sequence shown here is derived from an EMBL/GenBank/DDBJ whole genome shotgun (WGS) entry which is preliminary data.</text>
</comment>
<evidence type="ECO:0000259" key="1">
    <source>
        <dbReference type="PROSITE" id="PS51186"/>
    </source>
</evidence>
<organism evidence="2 3">
    <name type="scientific">Pradoshia eiseniae</name>
    <dbReference type="NCBI Taxonomy" id="2064768"/>
    <lineage>
        <taxon>Bacteria</taxon>
        <taxon>Bacillati</taxon>
        <taxon>Bacillota</taxon>
        <taxon>Bacilli</taxon>
        <taxon>Bacillales</taxon>
        <taxon>Bacillaceae</taxon>
        <taxon>Pradoshia</taxon>
    </lineage>
</organism>
<dbReference type="InterPro" id="IPR016181">
    <property type="entry name" value="Acyl_CoA_acyltransferase"/>
</dbReference>
<dbReference type="AlphaFoldDB" id="A0A2S7N5D5"/>
<dbReference type="GO" id="GO:0016747">
    <property type="term" value="F:acyltransferase activity, transferring groups other than amino-acyl groups"/>
    <property type="evidence" value="ECO:0007669"/>
    <property type="project" value="InterPro"/>
</dbReference>
<evidence type="ECO:0000313" key="2">
    <source>
        <dbReference type="EMBL" id="PQD97244.1"/>
    </source>
</evidence>
<dbReference type="Pfam" id="PF13302">
    <property type="entry name" value="Acetyltransf_3"/>
    <property type="match status" value="1"/>
</dbReference>
<dbReference type="EMBL" id="PKOZ01000001">
    <property type="protein sequence ID" value="PQD97244.1"/>
    <property type="molecule type" value="Genomic_DNA"/>
</dbReference>
<dbReference type="PANTHER" id="PTHR43415:SF4">
    <property type="entry name" value="N-ACETYLTRANSFERASE DOMAIN-CONTAINING PROTEIN"/>
    <property type="match status" value="1"/>
</dbReference>
<dbReference type="OrthoDB" id="9795206at2"/>
<keyword evidence="3" id="KW-1185">Reference proteome</keyword>
<reference evidence="2 3" key="1">
    <citation type="submission" date="2017-12" db="EMBL/GenBank/DDBJ databases">
        <title>Taxonomic description and draft genome of Pradoshia cofamensis Gen. nov., sp. nov., a thermotolerant bacillale isolated from anterior gut of earthworm Eisenia fetida.</title>
        <authorList>
            <person name="Saha T."/>
            <person name="Chakraborty R."/>
        </authorList>
    </citation>
    <scope>NUCLEOTIDE SEQUENCE [LARGE SCALE GENOMIC DNA]</scope>
    <source>
        <strain evidence="2 3">EAG3</strain>
    </source>
</reference>
<gene>
    <name evidence="2" type="ORF">CYL18_02345</name>
</gene>
<feature type="domain" description="N-acetyltransferase" evidence="1">
    <location>
        <begin position="7"/>
        <end position="172"/>
    </location>
</feature>
<sequence>MYKDKELVIRPIGEEDLYSLWELTYKEENPEWKKWDAPYFEHQSLSYKEYMDKKKTIVNQDNIWGIEVDGKLIGTVSYYWEHKPSNWLEMGIGIYDPDYWSDGYGTKALKLWITHLFNTLPLVRVGFTTWSGNHRMIKVGEKLGMQMEARLRKCRYYNNEYYDSIRMGLLREEWEFI</sequence>
<dbReference type="RefSeq" id="WP_104848336.1">
    <property type="nucleotide sequence ID" value="NZ_PKOZ01000001.1"/>
</dbReference>
<dbReference type="PROSITE" id="PS51186">
    <property type="entry name" value="GNAT"/>
    <property type="match status" value="1"/>
</dbReference>
<dbReference type="Gene3D" id="3.40.630.30">
    <property type="match status" value="1"/>
</dbReference>
<dbReference type="SUPFAM" id="SSF55729">
    <property type="entry name" value="Acyl-CoA N-acyltransferases (Nat)"/>
    <property type="match status" value="1"/>
</dbReference>
<keyword evidence="2" id="KW-0808">Transferase</keyword>
<dbReference type="CDD" id="cd04301">
    <property type="entry name" value="NAT_SF"/>
    <property type="match status" value="1"/>
</dbReference>